<dbReference type="Proteomes" id="UP001606134">
    <property type="component" value="Unassembled WGS sequence"/>
</dbReference>
<comment type="similarity">
    <text evidence="1">Belongs to the GSP E family.</text>
</comment>
<protein>
    <submittedName>
        <fullName evidence="6">ATPase, T2SS/T4P/T4SS family</fullName>
    </submittedName>
</protein>
<dbReference type="InterPro" id="IPR037257">
    <property type="entry name" value="T2SS_E_N_sf"/>
</dbReference>
<keyword evidence="2" id="KW-0547">Nucleotide-binding</keyword>
<accession>A0ABW7HCN3</accession>
<dbReference type="PANTHER" id="PTHR30258:SF1">
    <property type="entry name" value="PROTEIN TRANSPORT PROTEIN HOFB HOMOLOG"/>
    <property type="match status" value="1"/>
</dbReference>
<dbReference type="Gene3D" id="3.30.300.160">
    <property type="entry name" value="Type II secretion system, protein E, N-terminal domain"/>
    <property type="match status" value="1"/>
</dbReference>
<dbReference type="CDD" id="cd01129">
    <property type="entry name" value="PulE-GspE-like"/>
    <property type="match status" value="1"/>
</dbReference>
<gene>
    <name evidence="6" type="ORF">ACG04R_13525</name>
</gene>
<organism evidence="6 7">
    <name type="scientific">Pelomonas candidula</name>
    <dbReference type="NCBI Taxonomy" id="3299025"/>
    <lineage>
        <taxon>Bacteria</taxon>
        <taxon>Pseudomonadati</taxon>
        <taxon>Pseudomonadota</taxon>
        <taxon>Betaproteobacteria</taxon>
        <taxon>Burkholderiales</taxon>
        <taxon>Sphaerotilaceae</taxon>
        <taxon>Roseateles</taxon>
    </lineage>
</organism>
<dbReference type="PROSITE" id="PS00662">
    <property type="entry name" value="T2SP_E"/>
    <property type="match status" value="1"/>
</dbReference>
<dbReference type="InterPro" id="IPR001482">
    <property type="entry name" value="T2SS/T4SS_dom"/>
</dbReference>
<evidence type="ECO:0000256" key="4">
    <source>
        <dbReference type="SAM" id="MobiDB-lite"/>
    </source>
</evidence>
<dbReference type="Gene3D" id="3.40.50.300">
    <property type="entry name" value="P-loop containing nucleotide triphosphate hydrolases"/>
    <property type="match status" value="1"/>
</dbReference>
<dbReference type="RefSeq" id="WP_394411094.1">
    <property type="nucleotide sequence ID" value="NZ_JBIGIC010000006.1"/>
</dbReference>
<dbReference type="SUPFAM" id="SSF52540">
    <property type="entry name" value="P-loop containing nucleoside triphosphate hydrolases"/>
    <property type="match status" value="1"/>
</dbReference>
<keyword evidence="3" id="KW-0067">ATP-binding</keyword>
<dbReference type="Gene3D" id="3.30.450.90">
    <property type="match status" value="1"/>
</dbReference>
<feature type="domain" description="Bacterial type II secretion system protein E" evidence="5">
    <location>
        <begin position="638"/>
        <end position="652"/>
    </location>
</feature>
<sequence>MTDTSEPLPWPHGDAEASGGSPAGFLWPSPPYAAYPQPQVQQGPEACEILGLNNSRSNGQLLELEASERIVRINVPPARNSMPLKFSQFRAIKLMRAIAVPPRDDSDLNAPLSVDQRPRSDFRLVFNGGDELKGVTIGYQHDKLGLFLFPPLSDSDDSVRRVFIPREVLSHFEIGERIGDLLLKEQLVTQEQLAAAAVEQTGLRQRRVGDILVEQHIVTTEQLLQAIEQQARMPMVRIGEALLALELVTPEQLELALVQQRDDRSVPLGELLVRKGVITRAQLQSALARKMGYPVVDVERFAIEPDAVRKLPYAVAKRLEMLPLVLRDGRLIVAMEDPTRREAIDEVEFITQLKVVPTLTRVGTLQFAIPTTFDRFGAESLHRGVSGKADTLPDFQPDFALESSNKLIESLERDSSERSAKEEESAIEQSDNSLVRLINTMIIEAHNQGVSDIHIETYPGREKLKIRFRRDGVLQPYLELPHTYRNAMIARIKIMCDLDISERRKPQDGKINFARFSAQHRLELRVATIPTNNGLEDVVMRILASSRPIPLERLGLTPANLAALKAAAARPYGMVLCVGPTGSGKTTTLHSALSHINTPDRKIWTAEDPVEITQAGLRQVQVNPRIDWTFAKALRAFLRADPDVIMVGEIRDQETAEIAVEASLTGHLVMSTLHTNSAAETITRLLDMGMDPFNFADSLLAVLAQRLVRRSCTACQTSEPMSEAELGELLDDYLHVFPNDARPGRAALAAEWVKNHGKDGRLMKFTSAGCPTCGHTGFKGRAGLHELLTVSRNLRRMIQTGARAEELFNTALAEGLRSLRQDGIVKVLQGVTTIAEVHATSNT</sequence>
<dbReference type="EMBL" id="JBIGIC010000006">
    <property type="protein sequence ID" value="MFG6487697.1"/>
    <property type="molecule type" value="Genomic_DNA"/>
</dbReference>
<dbReference type="SUPFAM" id="SSF160246">
    <property type="entry name" value="EspE N-terminal domain-like"/>
    <property type="match status" value="2"/>
</dbReference>
<comment type="caution">
    <text evidence="6">The sequence shown here is derived from an EMBL/GenBank/DDBJ whole genome shotgun (WGS) entry which is preliminary data.</text>
</comment>
<feature type="region of interest" description="Disordered" evidence="4">
    <location>
        <begin position="1"/>
        <end position="23"/>
    </location>
</feature>
<dbReference type="InterPro" id="IPR027417">
    <property type="entry name" value="P-loop_NTPase"/>
</dbReference>
<evidence type="ECO:0000313" key="7">
    <source>
        <dbReference type="Proteomes" id="UP001606134"/>
    </source>
</evidence>
<evidence type="ECO:0000256" key="3">
    <source>
        <dbReference type="ARBA" id="ARBA00022840"/>
    </source>
</evidence>
<dbReference type="InterPro" id="IPR007831">
    <property type="entry name" value="T2SS_GspE_N"/>
</dbReference>
<evidence type="ECO:0000256" key="2">
    <source>
        <dbReference type="ARBA" id="ARBA00022741"/>
    </source>
</evidence>
<dbReference type="Pfam" id="PF00437">
    <property type="entry name" value="T2SSE"/>
    <property type="match status" value="1"/>
</dbReference>
<name>A0ABW7HCN3_9BURK</name>
<evidence type="ECO:0000313" key="6">
    <source>
        <dbReference type="EMBL" id="MFG6487697.1"/>
    </source>
</evidence>
<proteinExistence type="inferred from homology"/>
<dbReference type="PANTHER" id="PTHR30258">
    <property type="entry name" value="TYPE II SECRETION SYSTEM PROTEIN GSPE-RELATED"/>
    <property type="match status" value="1"/>
</dbReference>
<reference evidence="6 7" key="1">
    <citation type="submission" date="2024-08" db="EMBL/GenBank/DDBJ databases">
        <authorList>
            <person name="Lu H."/>
        </authorList>
    </citation>
    <scope>NUCLEOTIDE SEQUENCE [LARGE SCALE GENOMIC DNA]</scope>
    <source>
        <strain evidence="6 7">BYS78W</strain>
    </source>
</reference>
<evidence type="ECO:0000259" key="5">
    <source>
        <dbReference type="PROSITE" id="PS00662"/>
    </source>
</evidence>
<dbReference type="Pfam" id="PF05157">
    <property type="entry name" value="MshEN"/>
    <property type="match status" value="1"/>
</dbReference>
<keyword evidence="7" id="KW-1185">Reference proteome</keyword>
<evidence type="ECO:0000256" key="1">
    <source>
        <dbReference type="ARBA" id="ARBA00006611"/>
    </source>
</evidence>